<dbReference type="InterPro" id="IPR010732">
    <property type="entry name" value="T6SS_TssG-like"/>
</dbReference>
<dbReference type="AlphaFoldDB" id="A0A158I9K9"/>
<dbReference type="PANTHER" id="PTHR35564:SF4">
    <property type="entry name" value="CYTOPLASMIC PROTEIN"/>
    <property type="match status" value="1"/>
</dbReference>
<evidence type="ECO:0000313" key="2">
    <source>
        <dbReference type="Proteomes" id="UP000054893"/>
    </source>
</evidence>
<proteinExistence type="predicted"/>
<dbReference type="RefSeq" id="WP_060858758.1">
    <property type="nucleotide sequence ID" value="NZ_FCOC02000030.1"/>
</dbReference>
<gene>
    <name evidence="1" type="ORF">AWB64_05796</name>
</gene>
<dbReference type="PANTHER" id="PTHR35564">
    <property type="match status" value="1"/>
</dbReference>
<evidence type="ECO:0000313" key="1">
    <source>
        <dbReference type="EMBL" id="SAL53254.1"/>
    </source>
</evidence>
<accession>A0A158I9K9</accession>
<reference evidence="1 2" key="1">
    <citation type="submission" date="2016-01" db="EMBL/GenBank/DDBJ databases">
        <authorList>
            <person name="Oliw E.H."/>
        </authorList>
    </citation>
    <scope>NUCLEOTIDE SEQUENCE [LARGE SCALE GENOMIC DNA]</scope>
    <source>
        <strain evidence="1">LMG 22029</strain>
    </source>
</reference>
<sequence>MQNAVTVLARLSADATRFDFFQAVRLLECAYPRLPRVGSSLRPRDDAVRFGQEPDLIFFPATLRNFIVNEDARTAPTLVVNFFGLLGPNGPMPTHLTEYIRDRSRNAGDPTFARFLDVFHHRMTSLFYRSWAVAQPTVSLDRNNGDRFSAYVGSTFGLGEPALRNRDSIPDFAKLHFAGVLSGPTRHAAGLRLVLMRFFNVPVEVKENVGHWIDFPARSLSRLGAADESGRLGLGTMLGARAWDRQHKFRVALGPLSMADYQRFLPGGASLVRLADWIRNYVRDPLEWDLNLQLRRADVPLLALGRHQRLGYTTWLLSRPAATDATQLLLKPLGPGGRVKTLAQD</sequence>
<organism evidence="1 2">
    <name type="scientific">Caballeronia sordidicola</name>
    <name type="common">Burkholderia sordidicola</name>
    <dbReference type="NCBI Taxonomy" id="196367"/>
    <lineage>
        <taxon>Bacteria</taxon>
        <taxon>Pseudomonadati</taxon>
        <taxon>Pseudomonadota</taxon>
        <taxon>Betaproteobacteria</taxon>
        <taxon>Burkholderiales</taxon>
        <taxon>Burkholderiaceae</taxon>
        <taxon>Caballeronia</taxon>
    </lineage>
</organism>
<dbReference type="NCBIfam" id="TIGR03347">
    <property type="entry name" value="VI_chp_1"/>
    <property type="match status" value="1"/>
</dbReference>
<dbReference type="OrthoDB" id="1523296at2"/>
<dbReference type="EMBL" id="FCOC02000030">
    <property type="protein sequence ID" value="SAL53254.1"/>
    <property type="molecule type" value="Genomic_DNA"/>
</dbReference>
<dbReference type="Pfam" id="PF06996">
    <property type="entry name" value="T6SS_TssG"/>
    <property type="match status" value="1"/>
</dbReference>
<protein>
    <submittedName>
        <fullName evidence="1">Type VI secretion protein</fullName>
    </submittedName>
</protein>
<name>A0A158I9K9_CABSO</name>
<dbReference type="Proteomes" id="UP000054893">
    <property type="component" value="Unassembled WGS sequence"/>
</dbReference>